<dbReference type="Pfam" id="PF02519">
    <property type="entry name" value="Auxin_inducible"/>
    <property type="match status" value="1"/>
</dbReference>
<name>A0ABC9G4A3_9POAL</name>
<protein>
    <recommendedName>
        <fullName evidence="4">Auxin-responsive protein SAUR36</fullName>
    </recommendedName>
</protein>
<keyword evidence="3" id="KW-1185">Reference proteome</keyword>
<evidence type="ECO:0000313" key="3">
    <source>
        <dbReference type="Proteomes" id="UP001497457"/>
    </source>
</evidence>
<sequence>MSQAKHFEFSSELICCLLKKKELTMISISTKRLAQLAKKWQRMAALGRKRLTWGKATKEADECCTSVASKGYCAVYTTDGARFEVPLVCLGTVVFAELLQMSQEEFGFGGDDGRIMLPCDAAFMEYAMCFLRRGASAEVEKAFLSTMVTSCHYANHVVPYVPACC</sequence>
<evidence type="ECO:0000256" key="1">
    <source>
        <dbReference type="ARBA" id="ARBA00006974"/>
    </source>
</evidence>
<dbReference type="Proteomes" id="UP001497457">
    <property type="component" value="Chromosome 8b"/>
</dbReference>
<reference evidence="3" key="1">
    <citation type="submission" date="2024-06" db="EMBL/GenBank/DDBJ databases">
        <authorList>
            <person name="Ryan C."/>
        </authorList>
    </citation>
    <scope>NUCLEOTIDE SEQUENCE [LARGE SCALE GENOMIC DNA]</scope>
</reference>
<dbReference type="EMBL" id="OZ075118">
    <property type="protein sequence ID" value="CAL5087019.1"/>
    <property type="molecule type" value="Genomic_DNA"/>
</dbReference>
<dbReference type="AlphaFoldDB" id="A0ABC9G4A3"/>
<dbReference type="PANTHER" id="PTHR31175">
    <property type="entry name" value="AUXIN-RESPONSIVE FAMILY PROTEIN"/>
    <property type="match status" value="1"/>
</dbReference>
<comment type="similarity">
    <text evidence="1">Belongs to the ARG7 family.</text>
</comment>
<dbReference type="InterPro" id="IPR003676">
    <property type="entry name" value="SAUR_fam"/>
</dbReference>
<dbReference type="PANTHER" id="PTHR31175:SF120">
    <property type="entry name" value="OS09G0547100 PROTEIN"/>
    <property type="match status" value="1"/>
</dbReference>
<evidence type="ECO:0000313" key="2">
    <source>
        <dbReference type="EMBL" id="CAL5087019.1"/>
    </source>
</evidence>
<organism evidence="2 3">
    <name type="scientific">Urochloa decumbens</name>
    <dbReference type="NCBI Taxonomy" id="240449"/>
    <lineage>
        <taxon>Eukaryota</taxon>
        <taxon>Viridiplantae</taxon>
        <taxon>Streptophyta</taxon>
        <taxon>Embryophyta</taxon>
        <taxon>Tracheophyta</taxon>
        <taxon>Spermatophyta</taxon>
        <taxon>Magnoliopsida</taxon>
        <taxon>Liliopsida</taxon>
        <taxon>Poales</taxon>
        <taxon>Poaceae</taxon>
        <taxon>PACMAD clade</taxon>
        <taxon>Panicoideae</taxon>
        <taxon>Panicodae</taxon>
        <taxon>Paniceae</taxon>
        <taxon>Melinidinae</taxon>
        <taxon>Urochloa</taxon>
    </lineage>
</organism>
<accession>A0ABC9G4A3</accession>
<proteinExistence type="inferred from homology"/>
<gene>
    <name evidence="2" type="ORF">URODEC1_LOCUS111942</name>
</gene>
<reference evidence="2 3" key="2">
    <citation type="submission" date="2024-10" db="EMBL/GenBank/DDBJ databases">
        <authorList>
            <person name="Ryan C."/>
        </authorList>
    </citation>
    <scope>NUCLEOTIDE SEQUENCE [LARGE SCALE GENOMIC DNA]</scope>
</reference>
<evidence type="ECO:0008006" key="4">
    <source>
        <dbReference type="Google" id="ProtNLM"/>
    </source>
</evidence>